<sequence>MNARPYEVLCVRTMHCVRRNPANLKWRDEPVARLTISLQMASMEEEQLSVRMRMGGDGQTLIDAPSDINEPPFAERID</sequence>
<accession>A0A085VN89</accession>
<reference evidence="2 3" key="1">
    <citation type="submission" date="2014-07" db="EMBL/GenBank/DDBJ databases">
        <title>Draft Genome Sequences of Environmental Pseudomonas syringae strains.</title>
        <authorList>
            <person name="Baltrus D.A."/>
            <person name="Berge O."/>
            <person name="Morris C."/>
        </authorList>
    </citation>
    <scope>NUCLEOTIDE SEQUENCE [LARGE SCALE GENOMIC DNA]</scope>
    <source>
        <strain evidence="2 3">GAW0119</strain>
    </source>
</reference>
<dbReference type="Proteomes" id="UP000028631">
    <property type="component" value="Unassembled WGS sequence"/>
</dbReference>
<dbReference type="AlphaFoldDB" id="A0A085VN89"/>
<evidence type="ECO:0000256" key="1">
    <source>
        <dbReference type="SAM" id="MobiDB-lite"/>
    </source>
</evidence>
<evidence type="ECO:0000313" key="2">
    <source>
        <dbReference type="EMBL" id="KFE56902.1"/>
    </source>
</evidence>
<protein>
    <submittedName>
        <fullName evidence="2">Uncharacterized protein</fullName>
    </submittedName>
</protein>
<proteinExistence type="predicted"/>
<evidence type="ECO:0000313" key="3">
    <source>
        <dbReference type="Proteomes" id="UP000028631"/>
    </source>
</evidence>
<name>A0A085VN89_PSESX</name>
<feature type="region of interest" description="Disordered" evidence="1">
    <location>
        <begin position="59"/>
        <end position="78"/>
    </location>
</feature>
<dbReference type="EMBL" id="JPQU01000023">
    <property type="protein sequence ID" value="KFE56902.1"/>
    <property type="molecule type" value="Genomic_DNA"/>
</dbReference>
<comment type="caution">
    <text evidence="2">The sequence shown here is derived from an EMBL/GenBank/DDBJ whole genome shotgun (WGS) entry which is preliminary data.</text>
</comment>
<organism evidence="2 3">
    <name type="scientific">Pseudomonas syringae</name>
    <dbReference type="NCBI Taxonomy" id="317"/>
    <lineage>
        <taxon>Bacteria</taxon>
        <taxon>Pseudomonadati</taxon>
        <taxon>Pseudomonadota</taxon>
        <taxon>Gammaproteobacteria</taxon>
        <taxon>Pseudomonadales</taxon>
        <taxon>Pseudomonadaceae</taxon>
        <taxon>Pseudomonas</taxon>
    </lineage>
</organism>
<keyword evidence="3" id="KW-1185">Reference proteome</keyword>
<gene>
    <name evidence="2" type="ORF">IV01_06900</name>
</gene>